<keyword evidence="3" id="KW-1185">Reference proteome</keyword>
<evidence type="ECO:0000313" key="3">
    <source>
        <dbReference type="Proteomes" id="UP001079430"/>
    </source>
</evidence>
<evidence type="ECO:0000256" key="1">
    <source>
        <dbReference type="SAM" id="MobiDB-lite"/>
    </source>
</evidence>
<evidence type="ECO:0000313" key="2">
    <source>
        <dbReference type="EMBL" id="MCZ4089302.1"/>
    </source>
</evidence>
<comment type="caution">
    <text evidence="2">The sequence shown here is derived from an EMBL/GenBank/DDBJ whole genome shotgun (WGS) entry which is preliminary data.</text>
</comment>
<reference evidence="2" key="1">
    <citation type="submission" date="2022-10" db="EMBL/GenBank/DDBJ databases">
        <title>Whole genome sequencing of three plant growth promoting bacteria isolated from Vachellia tortilis subsp. raddiana in Morocco.</title>
        <authorList>
            <person name="Hnini M."/>
            <person name="Zouagui R."/>
            <person name="Zouagui H."/>
            <person name="Chemao Elfihri M.-W."/>
            <person name="Ibrahimi A."/>
            <person name="Sbabou L."/>
            <person name="Aurag J."/>
        </authorList>
    </citation>
    <scope>NUCLEOTIDE SEQUENCE</scope>
    <source>
        <strain evidence="2">LMR678</strain>
    </source>
</reference>
<feature type="region of interest" description="Disordered" evidence="1">
    <location>
        <begin position="182"/>
        <end position="209"/>
    </location>
</feature>
<feature type="compositionally biased region" description="Low complexity" evidence="1">
    <location>
        <begin position="75"/>
        <end position="84"/>
    </location>
</feature>
<feature type="region of interest" description="Disordered" evidence="1">
    <location>
        <begin position="63"/>
        <end position="84"/>
    </location>
</feature>
<name>A0ABT4KBG2_9HYPH</name>
<dbReference type="Proteomes" id="UP001079430">
    <property type="component" value="Unassembled WGS sequence"/>
</dbReference>
<sequence length="209" mass="22747">MRLAAFIRPIDAFSVVDVKEATVTFVAKSQSMRAMGKEEFSASKSAVLDFLDDLIGVERGTAQRNAGPQHEKRSSAAQSPAGSSGAATAACTAAIRTSSSARAIEAAPKGPQANQAHHQRPAARHVRLLRGRDGPSRVLKTVYTQIVKRAFHPKARLHLRRLRTSPRQEGLACRSHDCGRPAYRQEARRSRRKDGKPGVECCHAPKHQG</sequence>
<proteinExistence type="predicted"/>
<gene>
    <name evidence="2" type="ORF">O3W52_04275</name>
</gene>
<protein>
    <submittedName>
        <fullName evidence="2">Uncharacterized protein</fullName>
    </submittedName>
</protein>
<feature type="region of interest" description="Disordered" evidence="1">
    <location>
        <begin position="101"/>
        <end position="123"/>
    </location>
</feature>
<dbReference type="EMBL" id="JAPVOI010000004">
    <property type="protein sequence ID" value="MCZ4089302.1"/>
    <property type="molecule type" value="Genomic_DNA"/>
</dbReference>
<dbReference type="RefSeq" id="WP_269275844.1">
    <property type="nucleotide sequence ID" value="NZ_JAPVOI010000004.1"/>
</dbReference>
<organism evidence="2 3">
    <name type="scientific">Sinorhizobium psoraleae</name>
    <dbReference type="NCBI Taxonomy" id="520838"/>
    <lineage>
        <taxon>Bacteria</taxon>
        <taxon>Pseudomonadati</taxon>
        <taxon>Pseudomonadota</taxon>
        <taxon>Alphaproteobacteria</taxon>
        <taxon>Hyphomicrobiales</taxon>
        <taxon>Rhizobiaceae</taxon>
        <taxon>Sinorhizobium/Ensifer group</taxon>
        <taxon>Sinorhizobium</taxon>
    </lineage>
</organism>
<accession>A0ABT4KBG2</accession>